<reference evidence="1" key="2">
    <citation type="submission" date="2021-08" db="EMBL/GenBank/DDBJ databases">
        <authorList>
            <person name="Tani A."/>
            <person name="Ola A."/>
            <person name="Ogura Y."/>
            <person name="Katsura K."/>
            <person name="Hayashi T."/>
        </authorList>
    </citation>
    <scope>NUCLEOTIDE SEQUENCE</scope>
    <source>
        <strain evidence="1">DSM 16372</strain>
    </source>
</reference>
<protein>
    <submittedName>
        <fullName evidence="1">Uncharacterized protein</fullName>
    </submittedName>
</protein>
<proteinExistence type="predicted"/>
<organism evidence="1 2">
    <name type="scientific">Methylobacterium hispanicum</name>
    <dbReference type="NCBI Taxonomy" id="270350"/>
    <lineage>
        <taxon>Bacteria</taxon>
        <taxon>Pseudomonadati</taxon>
        <taxon>Pseudomonadota</taxon>
        <taxon>Alphaproteobacteria</taxon>
        <taxon>Hyphomicrobiales</taxon>
        <taxon>Methylobacteriaceae</taxon>
        <taxon>Methylobacterium</taxon>
    </lineage>
</organism>
<accession>A0AAV4ZM86</accession>
<dbReference type="Proteomes" id="UP001055247">
    <property type="component" value="Unassembled WGS sequence"/>
</dbReference>
<dbReference type="AlphaFoldDB" id="A0AAV4ZM86"/>
<name>A0AAV4ZM86_9HYPH</name>
<keyword evidence="2" id="KW-1185">Reference proteome</keyword>
<comment type="caution">
    <text evidence="1">The sequence shown here is derived from an EMBL/GenBank/DDBJ whole genome shotgun (WGS) entry which is preliminary data.</text>
</comment>
<evidence type="ECO:0000313" key="1">
    <source>
        <dbReference type="EMBL" id="GJD89557.1"/>
    </source>
</evidence>
<dbReference type="RefSeq" id="WP_066927154.1">
    <property type="nucleotide sequence ID" value="NZ_BPQO01000012.1"/>
</dbReference>
<evidence type="ECO:0000313" key="2">
    <source>
        <dbReference type="Proteomes" id="UP001055247"/>
    </source>
</evidence>
<reference evidence="1" key="1">
    <citation type="journal article" date="2016" name="Front. Microbiol.">
        <title>Genome Sequence of the Piezophilic, Mesophilic Sulfate-Reducing Bacterium Desulfovibrio indicus J2T.</title>
        <authorList>
            <person name="Cao J."/>
            <person name="Maignien L."/>
            <person name="Shao Z."/>
            <person name="Alain K."/>
            <person name="Jebbar M."/>
        </authorList>
    </citation>
    <scope>NUCLEOTIDE SEQUENCE</scope>
    <source>
        <strain evidence="1">DSM 16372</strain>
    </source>
</reference>
<sequence length="89" mass="9089">MPTRLSEEEPRLGERAPGCRTVTITHEPILVLCRVGQGALQDARGPWEGNAMAIFRAHGDAVVASAIATSARAGVEGGVVALAAADLGA</sequence>
<dbReference type="EMBL" id="BPQO01000012">
    <property type="protein sequence ID" value="GJD89557.1"/>
    <property type="molecule type" value="Genomic_DNA"/>
</dbReference>
<gene>
    <name evidence="1" type="ORF">BHAOGJBA_3086</name>
</gene>